<dbReference type="RefSeq" id="WP_011054748.1">
    <property type="nucleotide sequence ID" value="NC_004070.1"/>
</dbReference>
<protein>
    <submittedName>
        <fullName evidence="1">Uncharacterized protein</fullName>
    </submittedName>
</protein>
<dbReference type="AlphaFoldDB" id="A0A0H2UVF7"/>
<name>A0A0H2UVF7_STRP3</name>
<dbReference type="EMBL" id="AE014074">
    <property type="protein sequence ID" value="AAM79844.1"/>
    <property type="molecule type" value="Genomic_DNA"/>
</dbReference>
<dbReference type="HOGENOM" id="CLU_2511321_0_0_9"/>
<reference evidence="1 2" key="1">
    <citation type="journal article" date="2002" name="Proc. Natl. Acad. Sci. U.S.A.">
        <title>Genome sequence of a serotype M3 strain of group A Streptococcus: phage-encoded toxins, the high-virulence phenotype, and clone emergence.</title>
        <authorList>
            <person name="Beres S.B."/>
            <person name="Sylva G.L."/>
            <person name="Barbian K.D."/>
            <person name="Lei B."/>
            <person name="Hoff J.S."/>
            <person name="Mammarella N.D."/>
            <person name="Liu M.Y."/>
            <person name="Smoot J.C."/>
            <person name="Porcella S.F."/>
            <person name="Parkins L.D."/>
            <person name="Campbell D.S."/>
            <person name="Smith T.M."/>
            <person name="McCormick J.K."/>
            <person name="Leung D.Y."/>
            <person name="Schlievert P.M."/>
            <person name="Musser J.M."/>
        </authorList>
    </citation>
    <scope>NUCLEOTIDE SEQUENCE [LARGE SCALE GENOMIC DNA]</scope>
    <source>
        <strain evidence="2">ATCC BAA-595 / MGAS315</strain>
    </source>
</reference>
<dbReference type="Proteomes" id="UP000000564">
    <property type="component" value="Chromosome"/>
</dbReference>
<accession>A0A0H2UVF7</accession>
<dbReference type="GeneID" id="69900315"/>
<proteinExistence type="predicted"/>
<dbReference type="KEGG" id="spg:SpyM3_1237"/>
<organism evidence="1 2">
    <name type="scientific">Streptococcus pyogenes serotype M3 (strain ATCC BAA-595 / MGAS315)</name>
    <dbReference type="NCBI Taxonomy" id="198466"/>
    <lineage>
        <taxon>Bacteria</taxon>
        <taxon>Bacillati</taxon>
        <taxon>Bacillota</taxon>
        <taxon>Bacilli</taxon>
        <taxon>Lactobacillales</taxon>
        <taxon>Streptococcaceae</taxon>
        <taxon>Streptococcus</taxon>
    </lineage>
</organism>
<gene>
    <name evidence="1" type="ordered locus">SpyM3_1237</name>
</gene>
<evidence type="ECO:0000313" key="1">
    <source>
        <dbReference type="EMBL" id="AAM79844.1"/>
    </source>
</evidence>
<evidence type="ECO:0000313" key="2">
    <source>
        <dbReference type="Proteomes" id="UP000000564"/>
    </source>
</evidence>
<sequence length="85" mass="9722">MLSLLPTPFWDTSIYRTGTVGIEPTHLLLALRKEFSDLAIVPKQGATLTVFQSRFMFQRFRRAKTSHKRSSTDLARIERATALNI</sequence>